<dbReference type="GO" id="GO:0043103">
    <property type="term" value="P:hypoxanthine salvage"/>
    <property type="evidence" value="ECO:0007669"/>
    <property type="project" value="TreeGrafter"/>
</dbReference>
<dbReference type="InterPro" id="IPR006330">
    <property type="entry name" value="Ado/ade_deaminase"/>
</dbReference>
<dbReference type="PANTHER" id="PTHR11409:SF43">
    <property type="entry name" value="ADENOSINE DEAMINASE"/>
    <property type="match status" value="1"/>
</dbReference>
<comment type="similarity">
    <text evidence="2">Belongs to the metallo-dependent hydrolases superfamily. Adenosine and AMP deaminases family.</text>
</comment>
<keyword evidence="10" id="KW-1185">Reference proteome</keyword>
<keyword evidence="7" id="KW-0732">Signal</keyword>
<dbReference type="RefSeq" id="WP_244512324.1">
    <property type="nucleotide sequence ID" value="NZ_FNGA01000009.1"/>
</dbReference>
<dbReference type="EC" id="3.5.4.4" evidence="3"/>
<keyword evidence="4" id="KW-0479">Metal-binding</keyword>
<proteinExistence type="inferred from homology"/>
<dbReference type="AlphaFoldDB" id="A0A1G9LSC9"/>
<dbReference type="GO" id="GO:0004000">
    <property type="term" value="F:adenosine deaminase activity"/>
    <property type="evidence" value="ECO:0007669"/>
    <property type="project" value="TreeGrafter"/>
</dbReference>
<evidence type="ECO:0000256" key="1">
    <source>
        <dbReference type="ARBA" id="ARBA00001947"/>
    </source>
</evidence>
<dbReference type="GO" id="GO:0046103">
    <property type="term" value="P:inosine biosynthetic process"/>
    <property type="evidence" value="ECO:0007669"/>
    <property type="project" value="TreeGrafter"/>
</dbReference>
<protein>
    <recommendedName>
        <fullName evidence="3">adenosine deaminase</fullName>
        <ecNumber evidence="3">3.5.4.4</ecNumber>
    </recommendedName>
</protein>
<keyword evidence="5" id="KW-0378">Hydrolase</keyword>
<evidence type="ECO:0000256" key="4">
    <source>
        <dbReference type="ARBA" id="ARBA00022723"/>
    </source>
</evidence>
<dbReference type="GO" id="GO:0005829">
    <property type="term" value="C:cytosol"/>
    <property type="evidence" value="ECO:0007669"/>
    <property type="project" value="TreeGrafter"/>
</dbReference>
<feature type="signal peptide" evidence="7">
    <location>
        <begin position="1"/>
        <end position="24"/>
    </location>
</feature>
<dbReference type="InterPro" id="IPR032466">
    <property type="entry name" value="Metal_Hydrolase"/>
</dbReference>
<evidence type="ECO:0000256" key="2">
    <source>
        <dbReference type="ARBA" id="ARBA00006676"/>
    </source>
</evidence>
<evidence type="ECO:0000256" key="5">
    <source>
        <dbReference type="ARBA" id="ARBA00022801"/>
    </source>
</evidence>
<dbReference type="Gene3D" id="3.20.20.140">
    <property type="entry name" value="Metal-dependent hydrolases"/>
    <property type="match status" value="1"/>
</dbReference>
<dbReference type="GO" id="GO:0046872">
    <property type="term" value="F:metal ion binding"/>
    <property type="evidence" value="ECO:0007669"/>
    <property type="project" value="UniProtKB-KW"/>
</dbReference>
<sequence>MSTTTMKKILIIILLAFLSACVHRNHEQAFDTIKHDPVALRMFLSEMPKGAELHTHLSGIPYAEDYIKWAAADDACIEQASSRIVVGPCGNSSISATQAFSKSNIWNTSVDALSVRQNLRDNRMWGHDQFFATFSKFGVAKKNVGRLLAHASKQAYRDNVQYVEAMLSIYGPKWVSPWAEKVGWHGNPVVALRELRESGLFQDMDQAIRKLDETEFLKNKELRGGEGSDVLIRYINQIYRGADPAYVFAQMAWSFELVHRDPRVVALNLVGPEDSPIAVRDYELHMEMLDFFHKLYPDVPITLHAGELTGWLTTPEALSNHIRLAVIKGHAQRIGHGVDLAYEEKARDTLSLMKEKGVALECLLSSNDSILKVSGKNHPLNVYISSGVPVTLSSDDMGVARSTLTNEYVRAVVDQGLDYGQLKKAARNSLEYSFLKGESLWKKSDPYIMIGVCAGDFVPDSDCMSFLSNSEKAARQWELEKKLKSFEENYRVVH</sequence>
<dbReference type="Proteomes" id="UP000199053">
    <property type="component" value="Unassembled WGS sequence"/>
</dbReference>
<accession>A0A1G9LSC9</accession>
<name>A0A1G9LSC9_9BACT</name>
<evidence type="ECO:0000256" key="7">
    <source>
        <dbReference type="SAM" id="SignalP"/>
    </source>
</evidence>
<dbReference type="SUPFAM" id="SSF51556">
    <property type="entry name" value="Metallo-dependent hydrolases"/>
    <property type="match status" value="1"/>
</dbReference>
<evidence type="ECO:0000256" key="6">
    <source>
        <dbReference type="ARBA" id="ARBA00022833"/>
    </source>
</evidence>
<organism evidence="9 10">
    <name type="scientific">Maridesulfovibrio ferrireducens</name>
    <dbReference type="NCBI Taxonomy" id="246191"/>
    <lineage>
        <taxon>Bacteria</taxon>
        <taxon>Pseudomonadati</taxon>
        <taxon>Thermodesulfobacteriota</taxon>
        <taxon>Desulfovibrionia</taxon>
        <taxon>Desulfovibrionales</taxon>
        <taxon>Desulfovibrionaceae</taxon>
        <taxon>Maridesulfovibrio</taxon>
    </lineage>
</organism>
<evidence type="ECO:0000313" key="9">
    <source>
        <dbReference type="EMBL" id="SDL64972.1"/>
    </source>
</evidence>
<reference evidence="10" key="1">
    <citation type="submission" date="2016-10" db="EMBL/GenBank/DDBJ databases">
        <authorList>
            <person name="Varghese N."/>
            <person name="Submissions S."/>
        </authorList>
    </citation>
    <scope>NUCLEOTIDE SEQUENCE [LARGE SCALE GENOMIC DNA]</scope>
    <source>
        <strain evidence="10">DSM 16995</strain>
    </source>
</reference>
<evidence type="ECO:0000256" key="3">
    <source>
        <dbReference type="ARBA" id="ARBA00012784"/>
    </source>
</evidence>
<feature type="domain" description="Adenosine deaminase" evidence="8">
    <location>
        <begin position="254"/>
        <end position="437"/>
    </location>
</feature>
<dbReference type="PANTHER" id="PTHR11409">
    <property type="entry name" value="ADENOSINE DEAMINASE"/>
    <property type="match status" value="1"/>
</dbReference>
<feature type="chain" id="PRO_5011730275" description="adenosine deaminase" evidence="7">
    <location>
        <begin position="25"/>
        <end position="494"/>
    </location>
</feature>
<dbReference type="InterPro" id="IPR001365">
    <property type="entry name" value="A_deaminase_dom"/>
</dbReference>
<comment type="cofactor">
    <cofactor evidence="1">
        <name>Zn(2+)</name>
        <dbReference type="ChEBI" id="CHEBI:29105"/>
    </cofactor>
</comment>
<gene>
    <name evidence="9" type="ORF">SAMN05660337_3501</name>
</gene>
<dbReference type="Pfam" id="PF00962">
    <property type="entry name" value="A_deaminase"/>
    <property type="match status" value="1"/>
</dbReference>
<evidence type="ECO:0000313" key="10">
    <source>
        <dbReference type="Proteomes" id="UP000199053"/>
    </source>
</evidence>
<dbReference type="GO" id="GO:0006154">
    <property type="term" value="P:adenosine catabolic process"/>
    <property type="evidence" value="ECO:0007669"/>
    <property type="project" value="TreeGrafter"/>
</dbReference>
<dbReference type="STRING" id="246191.SAMN05660337_3501"/>
<dbReference type="EMBL" id="FNGA01000009">
    <property type="protein sequence ID" value="SDL64972.1"/>
    <property type="molecule type" value="Genomic_DNA"/>
</dbReference>
<keyword evidence="6" id="KW-0862">Zinc</keyword>
<dbReference type="PROSITE" id="PS51257">
    <property type="entry name" value="PROKAR_LIPOPROTEIN"/>
    <property type="match status" value="1"/>
</dbReference>
<evidence type="ECO:0000259" key="8">
    <source>
        <dbReference type="Pfam" id="PF00962"/>
    </source>
</evidence>